<evidence type="ECO:0000313" key="2">
    <source>
        <dbReference type="Proteomes" id="UP001597413"/>
    </source>
</evidence>
<comment type="caution">
    <text evidence="1">The sequence shown here is derived from an EMBL/GenBank/DDBJ whole genome shotgun (WGS) entry which is preliminary data.</text>
</comment>
<reference evidence="2" key="1">
    <citation type="journal article" date="2019" name="Int. J. Syst. Evol. Microbiol.">
        <title>The Global Catalogue of Microorganisms (GCM) 10K type strain sequencing project: providing services to taxonomists for standard genome sequencing and annotation.</title>
        <authorList>
            <consortium name="The Broad Institute Genomics Platform"/>
            <consortium name="The Broad Institute Genome Sequencing Center for Infectious Disease"/>
            <person name="Wu L."/>
            <person name="Ma J."/>
        </authorList>
    </citation>
    <scope>NUCLEOTIDE SEQUENCE [LARGE SCALE GENOMIC DNA]</scope>
    <source>
        <strain evidence="2">CCUG 55131</strain>
    </source>
</reference>
<organism evidence="1 2">
    <name type="scientific">Rhodobacter lacus</name>
    <dbReference type="NCBI Taxonomy" id="1641972"/>
    <lineage>
        <taxon>Bacteria</taxon>
        <taxon>Pseudomonadati</taxon>
        <taxon>Pseudomonadota</taxon>
        <taxon>Alphaproteobacteria</taxon>
        <taxon>Rhodobacterales</taxon>
        <taxon>Rhodobacter group</taxon>
        <taxon>Rhodobacter</taxon>
    </lineage>
</organism>
<evidence type="ECO:0000313" key="1">
    <source>
        <dbReference type="EMBL" id="MFD2172507.1"/>
    </source>
</evidence>
<name>A0ABW5A2L9_9RHOB</name>
<accession>A0ABW5A2L9</accession>
<dbReference type="EMBL" id="JBHUIX010000001">
    <property type="protein sequence ID" value="MFD2172507.1"/>
    <property type="molecule type" value="Genomic_DNA"/>
</dbReference>
<keyword evidence="2" id="KW-1185">Reference proteome</keyword>
<dbReference type="Proteomes" id="UP001597413">
    <property type="component" value="Unassembled WGS sequence"/>
</dbReference>
<proteinExistence type="predicted"/>
<sequence length="154" mass="16146">MAAVWGSFGKIGGGAVALALGLCPALAGPHPKSLANEGHDPALSRHIRMMEGATGAQVTYFNRIMTGGVDCPPGAVDNAGCLHWDGLTAYFEVTLEGVTERDTLELKKGVISAIEAVCPSSRDLKLRAADVTEIESYFYRIEAACPVIDARGGN</sequence>
<dbReference type="RefSeq" id="WP_377385416.1">
    <property type="nucleotide sequence ID" value="NZ_JBHUIX010000001.1"/>
</dbReference>
<protein>
    <submittedName>
        <fullName evidence="1">Uncharacterized protein</fullName>
    </submittedName>
</protein>
<gene>
    <name evidence="1" type="ORF">ACFSM0_00230</name>
</gene>